<evidence type="ECO:0000259" key="6">
    <source>
        <dbReference type="PROSITE" id="PS50850"/>
    </source>
</evidence>
<dbReference type="GO" id="GO:0022857">
    <property type="term" value="F:transmembrane transporter activity"/>
    <property type="evidence" value="ECO:0007669"/>
    <property type="project" value="InterPro"/>
</dbReference>
<accession>A0AAD7YI91</accession>
<evidence type="ECO:0000313" key="7">
    <source>
        <dbReference type="EMBL" id="KAJ8716887.1"/>
    </source>
</evidence>
<feature type="transmembrane region" description="Helical" evidence="5">
    <location>
        <begin position="193"/>
        <end position="215"/>
    </location>
</feature>
<feature type="transmembrane region" description="Helical" evidence="5">
    <location>
        <begin position="36"/>
        <end position="56"/>
    </location>
</feature>
<evidence type="ECO:0000256" key="1">
    <source>
        <dbReference type="ARBA" id="ARBA00004141"/>
    </source>
</evidence>
<comment type="caution">
    <text evidence="7">The sequence shown here is derived from an EMBL/GenBank/DDBJ whole genome shotgun (WGS) entry which is preliminary data.</text>
</comment>
<comment type="subcellular location">
    <subcellularLocation>
        <location evidence="1">Membrane</location>
        <topology evidence="1">Multi-pass membrane protein</topology>
    </subcellularLocation>
</comment>
<reference evidence="7" key="1">
    <citation type="submission" date="2023-03" db="EMBL/GenBank/DDBJ databases">
        <title>Chromosome-level genomes of two armyworms, Mythimna separata and Mythimna loreyi, provide insights into the biosynthesis and reception of sex pheromones.</title>
        <authorList>
            <person name="Zhao H."/>
        </authorList>
    </citation>
    <scope>NUCLEOTIDE SEQUENCE</scope>
    <source>
        <strain evidence="7">BeijingLab</strain>
        <tissue evidence="7">Pupa</tissue>
    </source>
</reference>
<feature type="transmembrane region" description="Helical" evidence="5">
    <location>
        <begin position="169"/>
        <end position="187"/>
    </location>
</feature>
<feature type="transmembrane region" description="Helical" evidence="5">
    <location>
        <begin position="353"/>
        <end position="372"/>
    </location>
</feature>
<gene>
    <name evidence="7" type="ORF">PYW07_003514</name>
</gene>
<sequence>MKVSSKKNRSNQKPEPLDLDDILPELGDFGRYQRYVFLYLGIAILFTSIYNIQYIFAAGPVKYRCRVSACESSPEKFTPNGWAKFALPSENSDCFKKVPVGSKCEPASFSNDTTPCYSWVYENYYTIVSEYDLACKEWKRTLVGTIHNIGVFVAIPTTASISDAYGRRVALIGTAVLPAFFGMARAFCNHYLLYLFLEFVEAVVGNGTFSTAFIIGLEIVGLKKRVLGGNILQCTFAMGQVVAALVAWVLPYWRTYTLVIFTPSLLFVVYIFFVEESVRWLIAKGQRDEAVRIILKMARVNKVTFLPKTMNMLMHGPPKQSELIRSLSKRHVHEPVKEASLFKQVIQSKIIRFRMVVVSFWWVSTTMIYYGLSINAVGLSGNQYVNFIMTALIEIPGCLLCILTLDRFGRKSTLMTSFFVCSIALLSLAAVSNANMMIALSLLGKMMISLIFCGIYIYTIELFPTRARHSLMGFCSMTGRIGSICAPQTPLLMRYMKSLPYLVFGGMAGCAGMLMLLTPETLHIKLPDTIAQAEQMGVATRTRRTTNIIVDNLKV</sequence>
<evidence type="ECO:0000256" key="3">
    <source>
        <dbReference type="ARBA" id="ARBA00022989"/>
    </source>
</evidence>
<protein>
    <recommendedName>
        <fullName evidence="6">Major facilitator superfamily (MFS) profile domain-containing protein</fullName>
    </recommendedName>
</protein>
<evidence type="ECO:0000256" key="5">
    <source>
        <dbReference type="SAM" id="Phobius"/>
    </source>
</evidence>
<dbReference type="CDD" id="cd17317">
    <property type="entry name" value="MFS_SLC22"/>
    <property type="match status" value="1"/>
</dbReference>
<feature type="transmembrane region" description="Helical" evidence="5">
    <location>
        <begin position="384"/>
        <end position="405"/>
    </location>
</feature>
<dbReference type="GO" id="GO:0016020">
    <property type="term" value="C:membrane"/>
    <property type="evidence" value="ECO:0007669"/>
    <property type="project" value="UniProtKB-SubCell"/>
</dbReference>
<feature type="transmembrane region" description="Helical" evidence="5">
    <location>
        <begin position="499"/>
        <end position="517"/>
    </location>
</feature>
<evidence type="ECO:0000313" key="8">
    <source>
        <dbReference type="Proteomes" id="UP001231518"/>
    </source>
</evidence>
<dbReference type="InterPro" id="IPR005828">
    <property type="entry name" value="MFS_sugar_transport-like"/>
</dbReference>
<evidence type="ECO:0000256" key="2">
    <source>
        <dbReference type="ARBA" id="ARBA00022692"/>
    </source>
</evidence>
<keyword evidence="8" id="KW-1185">Reference proteome</keyword>
<keyword evidence="4 5" id="KW-0472">Membrane</keyword>
<dbReference type="Proteomes" id="UP001231518">
    <property type="component" value="Chromosome 14"/>
</dbReference>
<dbReference type="InterPro" id="IPR020846">
    <property type="entry name" value="MFS_dom"/>
</dbReference>
<feature type="transmembrane region" description="Helical" evidence="5">
    <location>
        <begin position="256"/>
        <end position="274"/>
    </location>
</feature>
<name>A0AAD7YI91_MYTSE</name>
<dbReference type="Gene3D" id="1.20.1250.20">
    <property type="entry name" value="MFS general substrate transporter like domains"/>
    <property type="match status" value="1"/>
</dbReference>
<feature type="transmembrane region" description="Helical" evidence="5">
    <location>
        <begin position="227"/>
        <end position="250"/>
    </location>
</feature>
<dbReference type="AlphaFoldDB" id="A0AAD7YI91"/>
<dbReference type="SUPFAM" id="SSF103473">
    <property type="entry name" value="MFS general substrate transporter"/>
    <property type="match status" value="1"/>
</dbReference>
<dbReference type="InterPro" id="IPR036259">
    <property type="entry name" value="MFS_trans_sf"/>
</dbReference>
<dbReference type="PROSITE" id="PS50850">
    <property type="entry name" value="MFS"/>
    <property type="match status" value="1"/>
</dbReference>
<keyword evidence="2 5" id="KW-0812">Transmembrane</keyword>
<evidence type="ECO:0000256" key="4">
    <source>
        <dbReference type="ARBA" id="ARBA00023136"/>
    </source>
</evidence>
<keyword evidence="3 5" id="KW-1133">Transmembrane helix</keyword>
<dbReference type="Pfam" id="PF00083">
    <property type="entry name" value="Sugar_tr"/>
    <property type="match status" value="1"/>
</dbReference>
<feature type="transmembrane region" description="Helical" evidence="5">
    <location>
        <begin position="412"/>
        <end position="431"/>
    </location>
</feature>
<organism evidence="7 8">
    <name type="scientific">Mythimna separata</name>
    <name type="common">Oriental armyworm</name>
    <name type="synonym">Pseudaletia separata</name>
    <dbReference type="NCBI Taxonomy" id="271217"/>
    <lineage>
        <taxon>Eukaryota</taxon>
        <taxon>Metazoa</taxon>
        <taxon>Ecdysozoa</taxon>
        <taxon>Arthropoda</taxon>
        <taxon>Hexapoda</taxon>
        <taxon>Insecta</taxon>
        <taxon>Pterygota</taxon>
        <taxon>Neoptera</taxon>
        <taxon>Endopterygota</taxon>
        <taxon>Lepidoptera</taxon>
        <taxon>Glossata</taxon>
        <taxon>Ditrysia</taxon>
        <taxon>Noctuoidea</taxon>
        <taxon>Noctuidae</taxon>
        <taxon>Noctuinae</taxon>
        <taxon>Hadenini</taxon>
        <taxon>Mythimna</taxon>
    </lineage>
</organism>
<feature type="transmembrane region" description="Helical" evidence="5">
    <location>
        <begin position="437"/>
        <end position="459"/>
    </location>
</feature>
<proteinExistence type="predicted"/>
<feature type="domain" description="Major facilitator superfamily (MFS) profile" evidence="6">
    <location>
        <begin position="34"/>
        <end position="523"/>
    </location>
</feature>
<dbReference type="EMBL" id="JARGEI010000017">
    <property type="protein sequence ID" value="KAJ8716887.1"/>
    <property type="molecule type" value="Genomic_DNA"/>
</dbReference>
<dbReference type="PANTHER" id="PTHR24064">
    <property type="entry name" value="SOLUTE CARRIER FAMILY 22 MEMBER"/>
    <property type="match status" value="1"/>
</dbReference>